<proteinExistence type="predicted"/>
<evidence type="ECO:0000313" key="3">
    <source>
        <dbReference type="EMBL" id="UYP47090.1"/>
    </source>
</evidence>
<gene>
    <name evidence="3" type="ORF">NEF87_003375</name>
</gene>
<feature type="domain" description="Cupin type-2" evidence="2">
    <location>
        <begin position="28"/>
        <end position="96"/>
    </location>
</feature>
<dbReference type="Proteomes" id="UP001208689">
    <property type="component" value="Chromosome"/>
</dbReference>
<accession>A0ABY6HUJ4</accession>
<dbReference type="PANTHER" id="PTHR35848">
    <property type="entry name" value="OXALATE-BINDING PROTEIN"/>
    <property type="match status" value="1"/>
</dbReference>
<dbReference type="Pfam" id="PF07883">
    <property type="entry name" value="Cupin_2"/>
    <property type="match status" value="1"/>
</dbReference>
<sequence>MKIISEEEQPVHGGVRYMNRGPDIDWGLITLQPGEEKPAHFHEHMGETFYVLQGIMTFKLEKEEIQIPMGSAIRLEANESHGLENKENNPAKLIFIKEKYLPEDKINCT</sequence>
<organism evidence="3 4">
    <name type="scientific">Candidatus Lokiarchaeum ossiferum</name>
    <dbReference type="NCBI Taxonomy" id="2951803"/>
    <lineage>
        <taxon>Archaea</taxon>
        <taxon>Promethearchaeati</taxon>
        <taxon>Promethearchaeota</taxon>
        <taxon>Promethearchaeia</taxon>
        <taxon>Promethearchaeales</taxon>
        <taxon>Promethearchaeaceae</taxon>
        <taxon>Candidatus Lokiarchaeum</taxon>
    </lineage>
</organism>
<protein>
    <recommendedName>
        <fullName evidence="2">Cupin type-2 domain-containing protein</fullName>
    </recommendedName>
</protein>
<dbReference type="InterPro" id="IPR011051">
    <property type="entry name" value="RmlC_Cupin_sf"/>
</dbReference>
<dbReference type="InterPro" id="IPR014710">
    <property type="entry name" value="RmlC-like_jellyroll"/>
</dbReference>
<dbReference type="SUPFAM" id="SSF51182">
    <property type="entry name" value="RmlC-like cupins"/>
    <property type="match status" value="1"/>
</dbReference>
<reference evidence="3" key="1">
    <citation type="submission" date="2022-09" db="EMBL/GenBank/DDBJ databases">
        <title>Actin cytoskeleton and complex cell architecture in an #Asgard archaeon.</title>
        <authorList>
            <person name="Ponce Toledo R.I."/>
            <person name="Schleper C."/>
            <person name="Rodrigues Oliveira T."/>
            <person name="Wollweber F."/>
            <person name="Xu J."/>
            <person name="Rittmann S."/>
            <person name="Klingl A."/>
            <person name="Pilhofer M."/>
        </authorList>
    </citation>
    <scope>NUCLEOTIDE SEQUENCE</scope>
    <source>
        <strain evidence="3">B-35</strain>
    </source>
</reference>
<keyword evidence="4" id="KW-1185">Reference proteome</keyword>
<name>A0ABY6HUJ4_9ARCH</name>
<dbReference type="EMBL" id="CP104013">
    <property type="protein sequence ID" value="UYP47090.1"/>
    <property type="molecule type" value="Genomic_DNA"/>
</dbReference>
<keyword evidence="1" id="KW-0479">Metal-binding</keyword>
<dbReference type="InterPro" id="IPR051610">
    <property type="entry name" value="GPI/OXD"/>
</dbReference>
<evidence type="ECO:0000259" key="2">
    <source>
        <dbReference type="Pfam" id="PF07883"/>
    </source>
</evidence>
<evidence type="ECO:0000256" key="1">
    <source>
        <dbReference type="ARBA" id="ARBA00022723"/>
    </source>
</evidence>
<dbReference type="InterPro" id="IPR013096">
    <property type="entry name" value="Cupin_2"/>
</dbReference>
<dbReference type="Gene3D" id="2.60.120.10">
    <property type="entry name" value="Jelly Rolls"/>
    <property type="match status" value="1"/>
</dbReference>
<evidence type="ECO:0000313" key="4">
    <source>
        <dbReference type="Proteomes" id="UP001208689"/>
    </source>
</evidence>